<dbReference type="InterPro" id="IPR036390">
    <property type="entry name" value="WH_DNA-bd_sf"/>
</dbReference>
<name>X1GDF9_9ZZZZ</name>
<dbReference type="InterPro" id="IPR036388">
    <property type="entry name" value="WH-like_DNA-bd_sf"/>
</dbReference>
<evidence type="ECO:0000313" key="1">
    <source>
        <dbReference type="EMBL" id="GAH39629.1"/>
    </source>
</evidence>
<gene>
    <name evidence="1" type="ORF">S03H2_13765</name>
</gene>
<organism evidence="1">
    <name type="scientific">marine sediment metagenome</name>
    <dbReference type="NCBI Taxonomy" id="412755"/>
    <lineage>
        <taxon>unclassified sequences</taxon>
        <taxon>metagenomes</taxon>
        <taxon>ecological metagenomes</taxon>
    </lineage>
</organism>
<sequence length="131" mass="15414">FEKYRDEYDESLYNASYKGDIERWLKFFLHAVKVQADDALERAMKLDEYHDSCRDLLEKETQTTNVLRILEQLFVNPYITIPEASNVLNCHYPTAKNNIDILIEKGILKEVAKRGRERLFSAPEIMDVLEV</sequence>
<feature type="non-terminal residue" evidence="1">
    <location>
        <position position="1"/>
    </location>
</feature>
<dbReference type="Gene3D" id="1.10.10.10">
    <property type="entry name" value="Winged helix-like DNA-binding domain superfamily/Winged helix DNA-binding domain"/>
    <property type="match status" value="1"/>
</dbReference>
<dbReference type="EMBL" id="BARU01006981">
    <property type="protein sequence ID" value="GAH39629.1"/>
    <property type="molecule type" value="Genomic_DNA"/>
</dbReference>
<accession>X1GDF9</accession>
<dbReference type="AlphaFoldDB" id="X1GDF9"/>
<proteinExistence type="predicted"/>
<reference evidence="1" key="1">
    <citation type="journal article" date="2014" name="Front. Microbiol.">
        <title>High frequency of phylogenetically diverse reductive dehalogenase-homologous genes in deep subseafloor sedimentary metagenomes.</title>
        <authorList>
            <person name="Kawai M."/>
            <person name="Futagami T."/>
            <person name="Toyoda A."/>
            <person name="Takaki Y."/>
            <person name="Nishi S."/>
            <person name="Hori S."/>
            <person name="Arai W."/>
            <person name="Tsubouchi T."/>
            <person name="Morono Y."/>
            <person name="Uchiyama I."/>
            <person name="Ito T."/>
            <person name="Fujiyama A."/>
            <person name="Inagaki F."/>
            <person name="Takami H."/>
        </authorList>
    </citation>
    <scope>NUCLEOTIDE SEQUENCE</scope>
    <source>
        <strain evidence="1">Expedition CK06-06</strain>
    </source>
</reference>
<protein>
    <submittedName>
        <fullName evidence="1">Uncharacterized protein</fullName>
    </submittedName>
</protein>
<dbReference type="SUPFAM" id="SSF46785">
    <property type="entry name" value="Winged helix' DNA-binding domain"/>
    <property type="match status" value="1"/>
</dbReference>
<comment type="caution">
    <text evidence="1">The sequence shown here is derived from an EMBL/GenBank/DDBJ whole genome shotgun (WGS) entry which is preliminary data.</text>
</comment>